<keyword evidence="2" id="KW-1185">Reference proteome</keyword>
<proteinExistence type="predicted"/>
<comment type="caution">
    <text evidence="1">The sequence shown here is derived from an EMBL/GenBank/DDBJ whole genome shotgun (WGS) entry which is preliminary data.</text>
</comment>
<dbReference type="EMBL" id="CAJNDS010001112">
    <property type="protein sequence ID" value="CAE7247866.1"/>
    <property type="molecule type" value="Genomic_DNA"/>
</dbReference>
<reference evidence="1" key="1">
    <citation type="submission" date="2021-02" db="EMBL/GenBank/DDBJ databases">
        <authorList>
            <person name="Dougan E. K."/>
            <person name="Rhodes N."/>
            <person name="Thang M."/>
            <person name="Chan C."/>
        </authorList>
    </citation>
    <scope>NUCLEOTIDE SEQUENCE</scope>
</reference>
<gene>
    <name evidence="1" type="ORF">SNAT2548_LOCUS11950</name>
</gene>
<protein>
    <submittedName>
        <fullName evidence="1">Uncharacterized protein</fullName>
    </submittedName>
</protein>
<sequence length="100" mass="10884">MAKLRAQQKASTETTGACFRLSTSGWKPREMASLLWCFATPATRRRLASDVTGGYASKRSMEFEAQSIANLVWYCGVLHLQGAEASGALASGGRRHAEQF</sequence>
<name>A0A812LML6_9DINO</name>
<evidence type="ECO:0000313" key="1">
    <source>
        <dbReference type="EMBL" id="CAE7247866.1"/>
    </source>
</evidence>
<organism evidence="1 2">
    <name type="scientific">Symbiodinium natans</name>
    <dbReference type="NCBI Taxonomy" id="878477"/>
    <lineage>
        <taxon>Eukaryota</taxon>
        <taxon>Sar</taxon>
        <taxon>Alveolata</taxon>
        <taxon>Dinophyceae</taxon>
        <taxon>Suessiales</taxon>
        <taxon>Symbiodiniaceae</taxon>
        <taxon>Symbiodinium</taxon>
    </lineage>
</organism>
<evidence type="ECO:0000313" key="2">
    <source>
        <dbReference type="Proteomes" id="UP000604046"/>
    </source>
</evidence>
<dbReference type="Proteomes" id="UP000604046">
    <property type="component" value="Unassembled WGS sequence"/>
</dbReference>
<dbReference type="AlphaFoldDB" id="A0A812LML6"/>
<accession>A0A812LML6</accession>